<evidence type="ECO:0000256" key="1">
    <source>
        <dbReference type="SAM" id="MobiDB-lite"/>
    </source>
</evidence>
<organism evidence="2 3">
    <name type="scientific">Collibacillus ludicampi</name>
    <dbReference type="NCBI Taxonomy" id="2771369"/>
    <lineage>
        <taxon>Bacteria</taxon>
        <taxon>Bacillati</taxon>
        <taxon>Bacillota</taxon>
        <taxon>Bacilli</taxon>
        <taxon>Bacillales</taxon>
        <taxon>Alicyclobacillaceae</taxon>
        <taxon>Collibacillus</taxon>
    </lineage>
</organism>
<sequence>MSSRRNKRTREDFQLVKAALPVKTKNGGKKKGNSSKAKGAKKTPKSAPLTLQLPNPNSPTFVQDSMRSISNLRNLCKNCLKYIQKADSILDTLFSSANSLHETGLLQKLMQSKGKNLSTGDWTTILLTLMNTPLGSSLLKKPDGDER</sequence>
<dbReference type="RefSeq" id="WP_282198961.1">
    <property type="nucleotide sequence ID" value="NZ_BOQE01000001.1"/>
</dbReference>
<dbReference type="EMBL" id="BOQE01000001">
    <property type="protein sequence ID" value="GIM45788.1"/>
    <property type="molecule type" value="Genomic_DNA"/>
</dbReference>
<evidence type="ECO:0000313" key="2">
    <source>
        <dbReference type="EMBL" id="GIM45788.1"/>
    </source>
</evidence>
<protein>
    <submittedName>
        <fullName evidence="2">Uncharacterized protein</fullName>
    </submittedName>
</protein>
<reference evidence="2" key="1">
    <citation type="journal article" date="2023" name="Int. J. Syst. Evol. Microbiol.">
        <title>Collibacillus ludicampi gen. nov., sp. nov., a new soil bacterium of the family Alicyclobacillaceae.</title>
        <authorList>
            <person name="Jojima T."/>
            <person name="Ioku Y."/>
            <person name="Fukuta Y."/>
            <person name="Shirasaka N."/>
            <person name="Matsumura Y."/>
            <person name="Mori M."/>
        </authorList>
    </citation>
    <scope>NUCLEOTIDE SEQUENCE</scope>
    <source>
        <strain evidence="2">TP075</strain>
    </source>
</reference>
<proteinExistence type="predicted"/>
<comment type="caution">
    <text evidence="2">The sequence shown here is derived from an EMBL/GenBank/DDBJ whole genome shotgun (WGS) entry which is preliminary data.</text>
</comment>
<feature type="compositionally biased region" description="Polar residues" evidence="1">
    <location>
        <begin position="52"/>
        <end position="62"/>
    </location>
</feature>
<gene>
    <name evidence="2" type="ORF">DNHGIG_13370</name>
</gene>
<dbReference type="AlphaFoldDB" id="A0AAV4LDE3"/>
<keyword evidence="3" id="KW-1185">Reference proteome</keyword>
<name>A0AAV4LDE3_9BACL</name>
<feature type="compositionally biased region" description="Basic residues" evidence="1">
    <location>
        <begin position="26"/>
        <end position="44"/>
    </location>
</feature>
<accession>A0AAV4LDE3</accession>
<dbReference type="Proteomes" id="UP001057291">
    <property type="component" value="Unassembled WGS sequence"/>
</dbReference>
<evidence type="ECO:0000313" key="3">
    <source>
        <dbReference type="Proteomes" id="UP001057291"/>
    </source>
</evidence>
<feature type="region of interest" description="Disordered" evidence="1">
    <location>
        <begin position="1"/>
        <end position="62"/>
    </location>
</feature>